<dbReference type="RefSeq" id="WP_102112768.1">
    <property type="nucleotide sequence ID" value="NZ_BMGN01000021.1"/>
</dbReference>
<sequence length="412" mass="45084">MTRIAVIGAGITGVTTAYKLQDSGADITLYDRHPYPAMETSYANGGQLSASNAEVWTHWGQVLKGLKWMLRADAPLLFNPKPSLHKYGWVAQFLAAIPRYQQNTVATVRMAIAARQHLLEMADEEGIDFDLERRGILHVYRDPAGLHHATAVNNILRSGGLDRQPVSPLEIIAIEPSLQGRFEGGFYTPSDFTGDVHKYTNGLASAVARRGGQLRMNTTVTDIRVRQGRVEVASRDDHQESQDPFDAVVICAGVGSRSLANWLGDDVNVYPVKGYSITVNLNDEESRKAAPRVSLLDDGAKIVTSRLGDGRFRIAGTAEFNGENRDIRADRIAPLLGWCRALFPRVSTRDFIPWAGLRPMMPDMMPRVGSGRLPGVYYNTGHGHLGWTLAALTATLTASMVASAHGTKPRAL</sequence>
<evidence type="ECO:0000313" key="2">
    <source>
        <dbReference type="EMBL" id="AUN31158.1"/>
    </source>
</evidence>
<dbReference type="Proteomes" id="UP000234752">
    <property type="component" value="Chromosome eg_1"/>
</dbReference>
<evidence type="ECO:0000313" key="3">
    <source>
        <dbReference type="Proteomes" id="UP000234752"/>
    </source>
</evidence>
<dbReference type="GO" id="GO:0005737">
    <property type="term" value="C:cytoplasm"/>
    <property type="evidence" value="ECO:0007669"/>
    <property type="project" value="TreeGrafter"/>
</dbReference>
<dbReference type="InterPro" id="IPR006076">
    <property type="entry name" value="FAD-dep_OxRdtase"/>
</dbReference>
<dbReference type="NCBIfam" id="NF009074">
    <property type="entry name" value="PRK12409.1"/>
    <property type="match status" value="1"/>
</dbReference>
<reference evidence="2 3" key="1">
    <citation type="submission" date="2017-12" db="EMBL/GenBank/DDBJ databases">
        <title>Genomes of bacteria within cyanobacterial aggregates.</title>
        <authorList>
            <person name="Cai H."/>
        </authorList>
    </citation>
    <scope>NUCLEOTIDE SEQUENCE [LARGE SCALE GENOMIC DNA]</scope>
    <source>
        <strain evidence="2 3">TH16</strain>
    </source>
</reference>
<keyword evidence="3" id="KW-1185">Reference proteome</keyword>
<gene>
    <name evidence="2" type="ORF">C0V82_13645</name>
</gene>
<dbReference type="SUPFAM" id="SSF51905">
    <property type="entry name" value="FAD/NAD(P)-binding domain"/>
    <property type="match status" value="1"/>
</dbReference>
<protein>
    <submittedName>
        <fullName evidence="2">D-amino acid dehydrogenase</fullName>
    </submittedName>
</protein>
<organism evidence="2 3">
    <name type="scientific">Niveispirillum cyanobacteriorum</name>
    <dbReference type="NCBI Taxonomy" id="1612173"/>
    <lineage>
        <taxon>Bacteria</taxon>
        <taxon>Pseudomonadati</taxon>
        <taxon>Pseudomonadota</taxon>
        <taxon>Alphaproteobacteria</taxon>
        <taxon>Rhodospirillales</taxon>
        <taxon>Azospirillaceae</taxon>
        <taxon>Niveispirillum</taxon>
    </lineage>
</organism>
<dbReference type="Gene3D" id="3.50.50.60">
    <property type="entry name" value="FAD/NAD(P)-binding domain"/>
    <property type="match status" value="2"/>
</dbReference>
<accession>A0A2K9NDF7</accession>
<dbReference type="Pfam" id="PF01266">
    <property type="entry name" value="DAO"/>
    <property type="match status" value="1"/>
</dbReference>
<dbReference type="SUPFAM" id="SSF54373">
    <property type="entry name" value="FAD-linked reductases, C-terminal domain"/>
    <property type="match status" value="1"/>
</dbReference>
<dbReference type="PANTHER" id="PTHR13847:SF289">
    <property type="entry name" value="GLYCINE OXIDASE"/>
    <property type="match status" value="1"/>
</dbReference>
<dbReference type="AlphaFoldDB" id="A0A2K9NDF7"/>
<evidence type="ECO:0000256" key="1">
    <source>
        <dbReference type="ARBA" id="ARBA00023002"/>
    </source>
</evidence>
<dbReference type="OrthoDB" id="9805337at2"/>
<dbReference type="KEGG" id="ncb:C0V82_13645"/>
<dbReference type="GO" id="GO:0016491">
    <property type="term" value="F:oxidoreductase activity"/>
    <property type="evidence" value="ECO:0007669"/>
    <property type="project" value="UniProtKB-KW"/>
</dbReference>
<dbReference type="Gene3D" id="3.30.9.10">
    <property type="entry name" value="D-Amino Acid Oxidase, subunit A, domain 2"/>
    <property type="match status" value="1"/>
</dbReference>
<name>A0A2K9NDF7_9PROT</name>
<dbReference type="InterPro" id="IPR036188">
    <property type="entry name" value="FAD/NAD-bd_sf"/>
</dbReference>
<keyword evidence="1" id="KW-0560">Oxidoreductase</keyword>
<proteinExistence type="predicted"/>
<dbReference type="PANTHER" id="PTHR13847">
    <property type="entry name" value="SARCOSINE DEHYDROGENASE-RELATED"/>
    <property type="match status" value="1"/>
</dbReference>
<dbReference type="EMBL" id="CP025611">
    <property type="protein sequence ID" value="AUN31158.1"/>
    <property type="molecule type" value="Genomic_DNA"/>
</dbReference>